<dbReference type="InterPro" id="IPR010497">
    <property type="entry name" value="Epoxide_hydro_N"/>
</dbReference>
<dbReference type="EMBL" id="CAJFCV020000005">
    <property type="protein sequence ID" value="CAG9124629.1"/>
    <property type="molecule type" value="Genomic_DNA"/>
</dbReference>
<keyword evidence="6" id="KW-0472">Membrane</keyword>
<dbReference type="Gene3D" id="3.40.50.1820">
    <property type="entry name" value="alpha/beta hydrolase"/>
    <property type="match status" value="1"/>
</dbReference>
<comment type="similarity">
    <text evidence="3 6">Belongs to the peptidase S33 family.</text>
</comment>
<evidence type="ECO:0000256" key="7">
    <source>
        <dbReference type="PIRSR" id="PIRSR001112-1"/>
    </source>
</evidence>
<comment type="catalytic activity">
    <reaction evidence="1 6">
        <text>1-(4-methoxyphenyl)-N-methyl-N-[(3-methyloxetan-3-yl)methyl]methanamine + H2O = 2-{[(4-methoxybenzyl)(methyl)amino]methyl}-2-methylpropane-1,3-diol</text>
        <dbReference type="Rhea" id="RHEA:55764"/>
        <dbReference type="ChEBI" id="CHEBI:15377"/>
        <dbReference type="ChEBI" id="CHEBI:139161"/>
        <dbReference type="ChEBI" id="CHEBI:139164"/>
        <dbReference type="EC" id="3.3.2.9"/>
    </reaction>
</comment>
<dbReference type="PANTHER" id="PTHR21661">
    <property type="entry name" value="EPOXIDE HYDROLASE 1-RELATED"/>
    <property type="match status" value="1"/>
</dbReference>
<dbReference type="InterPro" id="IPR000639">
    <property type="entry name" value="Epox_hydrolase-like"/>
</dbReference>
<evidence type="ECO:0000313" key="11">
    <source>
        <dbReference type="Proteomes" id="UP000659654"/>
    </source>
</evidence>
<proteinExistence type="inferred from homology"/>
<comment type="subcellular location">
    <subcellularLocation>
        <location evidence="6">Endoplasmic reticulum membrane</location>
    </subcellularLocation>
    <subcellularLocation>
        <location evidence="2">Microsome membrane</location>
        <topology evidence="2">Single-pass membrane protein</topology>
    </subcellularLocation>
</comment>
<dbReference type="Proteomes" id="UP000095284">
    <property type="component" value="Unplaced"/>
</dbReference>
<dbReference type="GO" id="GO:0097176">
    <property type="term" value="P:epoxide metabolic process"/>
    <property type="evidence" value="ECO:0007669"/>
    <property type="project" value="TreeGrafter"/>
</dbReference>
<evidence type="ECO:0000313" key="9">
    <source>
        <dbReference type="EMBL" id="CAD5232348.1"/>
    </source>
</evidence>
<dbReference type="InterPro" id="IPR029058">
    <property type="entry name" value="AB_hydrolase_fold"/>
</dbReference>
<evidence type="ECO:0000256" key="2">
    <source>
        <dbReference type="ARBA" id="ARBA00004111"/>
    </source>
</evidence>
<dbReference type="GO" id="GO:0033961">
    <property type="term" value="F:cis-stilbene-oxide hydrolase activity"/>
    <property type="evidence" value="ECO:0007669"/>
    <property type="project" value="UniProtKB-UniRule"/>
</dbReference>
<dbReference type="PANTHER" id="PTHR21661:SF35">
    <property type="entry name" value="EPOXIDE HYDROLASE"/>
    <property type="match status" value="1"/>
</dbReference>
<dbReference type="EC" id="3.3.2.9" evidence="6"/>
<feature type="active site" description="Proton acceptor" evidence="7">
    <location>
        <position position="401"/>
    </location>
</feature>
<evidence type="ECO:0000256" key="1">
    <source>
        <dbReference type="ARBA" id="ARBA00000221"/>
    </source>
</evidence>
<evidence type="ECO:0000256" key="3">
    <source>
        <dbReference type="ARBA" id="ARBA00010088"/>
    </source>
</evidence>
<accession>A0A1I7RP72</accession>
<keyword evidence="6" id="KW-0256">Endoplasmic reticulum</keyword>
<evidence type="ECO:0000256" key="4">
    <source>
        <dbReference type="ARBA" id="ARBA00022797"/>
    </source>
</evidence>
<feature type="active site" description="Nucleophile" evidence="7">
    <location>
        <position position="200"/>
    </location>
</feature>
<evidence type="ECO:0000256" key="5">
    <source>
        <dbReference type="ARBA" id="ARBA00022801"/>
    </source>
</evidence>
<dbReference type="OrthoDB" id="7130006at2759"/>
<evidence type="ECO:0000256" key="6">
    <source>
        <dbReference type="PIRNR" id="PIRNR001112"/>
    </source>
</evidence>
<gene>
    <name evidence="9" type="ORF">BXYJ_LOCUS12439</name>
</gene>
<dbReference type="EMBL" id="CAJFDI010000005">
    <property type="protein sequence ID" value="CAD5232348.1"/>
    <property type="molecule type" value="Genomic_DNA"/>
</dbReference>
<dbReference type="eggNOG" id="KOG2565">
    <property type="taxonomic scope" value="Eukaryota"/>
</dbReference>
<keyword evidence="11" id="KW-1185">Reference proteome</keyword>
<evidence type="ECO:0000259" key="8">
    <source>
        <dbReference type="Pfam" id="PF06441"/>
    </source>
</evidence>
<feature type="domain" description="Epoxide hydrolase N-terminal" evidence="8">
    <location>
        <begin position="23"/>
        <end position="131"/>
    </location>
</feature>
<organism evidence="10 12">
    <name type="scientific">Bursaphelenchus xylophilus</name>
    <name type="common">Pinewood nematode worm</name>
    <name type="synonym">Aphelenchoides xylophilus</name>
    <dbReference type="NCBI Taxonomy" id="6326"/>
    <lineage>
        <taxon>Eukaryota</taxon>
        <taxon>Metazoa</taxon>
        <taxon>Ecdysozoa</taxon>
        <taxon>Nematoda</taxon>
        <taxon>Chromadorea</taxon>
        <taxon>Rhabditida</taxon>
        <taxon>Tylenchina</taxon>
        <taxon>Tylenchomorpha</taxon>
        <taxon>Aphelenchoidea</taxon>
        <taxon>Aphelenchoididae</taxon>
        <taxon>Bursaphelenchus</taxon>
    </lineage>
</organism>
<dbReference type="InterPro" id="IPR016292">
    <property type="entry name" value="Epoxide_hydrolase"/>
</dbReference>
<comment type="catalytic activity">
    <reaction evidence="6">
        <text>cis-stilbene oxide + H2O = (1R,2R)-hydrobenzoin</text>
        <dbReference type="Rhea" id="RHEA:23900"/>
        <dbReference type="ChEBI" id="CHEBI:15377"/>
        <dbReference type="ChEBI" id="CHEBI:50004"/>
        <dbReference type="ChEBI" id="CHEBI:50014"/>
        <dbReference type="EC" id="3.3.2.9"/>
    </reaction>
</comment>
<evidence type="ECO:0000313" key="12">
    <source>
        <dbReference type="WBParaSite" id="BXY_0251300.1"/>
    </source>
</evidence>
<keyword evidence="5 6" id="KW-0378">Hydrolase</keyword>
<dbReference type="SUPFAM" id="SSF53474">
    <property type="entry name" value="alpha/beta-Hydrolases"/>
    <property type="match status" value="1"/>
</dbReference>
<dbReference type="SMR" id="A0A1I7RP72"/>
<evidence type="ECO:0000313" key="10">
    <source>
        <dbReference type="Proteomes" id="UP000095284"/>
    </source>
</evidence>
<feature type="active site" description="Proton donor" evidence="7">
    <location>
        <position position="345"/>
    </location>
</feature>
<dbReference type="PIRSF" id="PIRSF001112">
    <property type="entry name" value="Epoxide_hydrolase"/>
    <property type="match status" value="1"/>
</dbReference>
<protein>
    <recommendedName>
        <fullName evidence="6">Epoxide hydrolase</fullName>
        <ecNumber evidence="6">3.3.2.9</ecNumber>
    </recommendedName>
</protein>
<dbReference type="GO" id="GO:0005789">
    <property type="term" value="C:endoplasmic reticulum membrane"/>
    <property type="evidence" value="ECO:0007669"/>
    <property type="project" value="UniProtKB-SubCell"/>
</dbReference>
<dbReference type="AlphaFoldDB" id="A0A1I7RP72"/>
<dbReference type="Pfam" id="PF06441">
    <property type="entry name" value="EHN"/>
    <property type="match status" value="1"/>
</dbReference>
<dbReference type="Proteomes" id="UP000582659">
    <property type="component" value="Unassembled WGS sequence"/>
</dbReference>
<reference evidence="9" key="2">
    <citation type="submission" date="2020-09" db="EMBL/GenBank/DDBJ databases">
        <authorList>
            <person name="Kikuchi T."/>
        </authorList>
    </citation>
    <scope>NUCLEOTIDE SEQUENCE</scope>
    <source>
        <strain evidence="9">Ka4C1</strain>
    </source>
</reference>
<sequence>MDKHRTPGYFGPGDYHPDDPTIYPFTIDISSTVLDDLKDRLRKSRITHSQIEECQDFEYGFNLTILNKYLDYWRDQYDWREAERELNSFPNFKTEIEGLKIHFIHSKPPAGYDRVVPILASHGWPGSIHEFHRVIPILTDPKSHGIQTDIAFEVVCPSIPGYGFSDSPSKKGCDQISVARIYNTLMTRLGYQRYFVQGGDWGSTLVGLVSRIFPERVIGCHLNMMTSSNKGFLFRAVLGSIAPRMMFADSEFHTYTVKNMIRLFFKSGGYFLLQGNTPDTIGIALNDSPIGLMAWILEKFVGGTNMTWAKTADGNLERKYTTHDLITNLMIYWVNGNALQAGRFYKEMLQSPETKRLTNEYIKVPTGYAACLNDAIPALPKELAKKIANIQHYSILHDVGHFAAFEEPELLAKDVFKFASTLA</sequence>
<dbReference type="PRINTS" id="PR00412">
    <property type="entry name" value="EPOXHYDRLASE"/>
</dbReference>
<dbReference type="Proteomes" id="UP000659654">
    <property type="component" value="Unassembled WGS sequence"/>
</dbReference>
<name>A0A1I7RP72_BURXY</name>
<reference evidence="12" key="1">
    <citation type="submission" date="2016-11" db="UniProtKB">
        <authorList>
            <consortium name="WormBaseParasite"/>
        </authorList>
    </citation>
    <scope>IDENTIFICATION</scope>
</reference>
<keyword evidence="4 6" id="KW-0058">Aromatic hydrocarbons catabolism</keyword>
<dbReference type="WBParaSite" id="BXY_0251300.1">
    <property type="protein sequence ID" value="BXY_0251300.1"/>
    <property type="gene ID" value="BXY_0251300"/>
</dbReference>